<name>A0ABT9C8K0_9BACL</name>
<comment type="caution">
    <text evidence="3">The sequence shown here is derived from an EMBL/GenBank/DDBJ whole genome shotgun (WGS) entry which is preliminary data.</text>
</comment>
<reference evidence="3 4" key="1">
    <citation type="submission" date="2023-07" db="EMBL/GenBank/DDBJ databases">
        <title>Paenibacillus sp. JX-17 nov. isolated from soil.</title>
        <authorList>
            <person name="Wan Y."/>
            <person name="Liu B."/>
        </authorList>
    </citation>
    <scope>NUCLEOTIDE SEQUENCE [LARGE SCALE GENOMIC DNA]</scope>
    <source>
        <strain evidence="3 4">JX-17</strain>
    </source>
</reference>
<gene>
    <name evidence="3" type="ORF">Q5741_04000</name>
</gene>
<organism evidence="3 4">
    <name type="scientific">Paenibacillus lacisoli</name>
    <dbReference type="NCBI Taxonomy" id="3064525"/>
    <lineage>
        <taxon>Bacteria</taxon>
        <taxon>Bacillati</taxon>
        <taxon>Bacillota</taxon>
        <taxon>Bacilli</taxon>
        <taxon>Bacillales</taxon>
        <taxon>Paenibacillaceae</taxon>
        <taxon>Paenibacillus</taxon>
    </lineage>
</organism>
<dbReference type="Pfam" id="PF20316">
    <property type="entry name" value="DUF6612"/>
    <property type="match status" value="1"/>
</dbReference>
<accession>A0ABT9C8K0</accession>
<dbReference type="PROSITE" id="PS51257">
    <property type="entry name" value="PROKAR_LIPOPROTEIN"/>
    <property type="match status" value="1"/>
</dbReference>
<evidence type="ECO:0000256" key="2">
    <source>
        <dbReference type="SAM" id="SignalP"/>
    </source>
</evidence>
<evidence type="ECO:0000313" key="3">
    <source>
        <dbReference type="EMBL" id="MDO7905572.1"/>
    </source>
</evidence>
<dbReference type="Gene3D" id="2.50.20.20">
    <property type="match status" value="1"/>
</dbReference>
<dbReference type="Proteomes" id="UP001240171">
    <property type="component" value="Unassembled WGS sequence"/>
</dbReference>
<feature type="compositionally biased region" description="Low complexity" evidence="1">
    <location>
        <begin position="29"/>
        <end position="46"/>
    </location>
</feature>
<proteinExistence type="predicted"/>
<evidence type="ECO:0008006" key="5">
    <source>
        <dbReference type="Google" id="ProtNLM"/>
    </source>
</evidence>
<feature type="chain" id="PRO_5046431224" description="Lipoprotein" evidence="2">
    <location>
        <begin position="22"/>
        <end position="291"/>
    </location>
</feature>
<protein>
    <recommendedName>
        <fullName evidence="5">Lipoprotein</fullName>
    </recommendedName>
</protein>
<evidence type="ECO:0000313" key="4">
    <source>
        <dbReference type="Proteomes" id="UP001240171"/>
    </source>
</evidence>
<evidence type="ECO:0000256" key="1">
    <source>
        <dbReference type="SAM" id="MobiDB-lite"/>
    </source>
</evidence>
<dbReference type="InterPro" id="IPR046720">
    <property type="entry name" value="DUF6612"/>
</dbReference>
<keyword evidence="4" id="KW-1185">Reference proteome</keyword>
<dbReference type="EMBL" id="JAUQTB010000002">
    <property type="protein sequence ID" value="MDO7905572.1"/>
    <property type="molecule type" value="Genomic_DNA"/>
</dbReference>
<feature type="region of interest" description="Disordered" evidence="1">
    <location>
        <begin position="21"/>
        <end position="56"/>
    </location>
</feature>
<feature type="signal peptide" evidence="2">
    <location>
        <begin position="1"/>
        <end position="21"/>
    </location>
</feature>
<dbReference type="RefSeq" id="WP_305022777.1">
    <property type="nucleotide sequence ID" value="NZ_JAUQTB010000002.1"/>
</dbReference>
<keyword evidence="2" id="KW-0732">Signal</keyword>
<sequence>MKKWAVILTGVMLTASLSACSSNDEAKSDTPATSTSTPSTDASATKASEETKVPTTKELVQKVTEAGASLKSFSMESTINQSLTMTVDGKEQKQDISMKTKQDMVKEPFAMYQEIESNIPGASNGETIKQYITEDGIYSQQNGTWVKLPDESAKPLLEQMKNAGSPEQQFKQFDSIADQAKVTDEGDTYLLKANLSGDGVKELAKSFLEQSEGANAQAAQLLDQMDIKSMDMSYSVDKKTNYPVDTNVNMVMTMDVEGQKIDMVMDMKGKISKHNSIDKIDIPAEVTNSAK</sequence>